<accession>A0A4Q9VVS6</accession>
<gene>
    <name evidence="9" type="ORF">EYW49_03615</name>
</gene>
<name>A0A4Q9VVS6_9HYPH</name>
<dbReference type="GO" id="GO:0046677">
    <property type="term" value="P:response to antibiotic"/>
    <property type="evidence" value="ECO:0007669"/>
    <property type="project" value="TreeGrafter"/>
</dbReference>
<comment type="subcellular location">
    <subcellularLocation>
        <location evidence="1">Cell envelope</location>
    </subcellularLocation>
</comment>
<reference evidence="9 10" key="1">
    <citation type="submission" date="2019-02" db="EMBL/GenBank/DDBJ databases">
        <title>Siculibacillus lacustris gen. nov., sp. nov., a new rosette-forming bacterium isolated from a freshwater crater lake (Lake St. Ana, Romania).</title>
        <authorList>
            <person name="Felfoldi T."/>
            <person name="Marton Z."/>
            <person name="Szabo A."/>
            <person name="Mentes A."/>
            <person name="Boka K."/>
            <person name="Marialigeti K."/>
            <person name="Mathe I."/>
            <person name="Koncz M."/>
            <person name="Schumann P."/>
            <person name="Toth E."/>
        </authorList>
    </citation>
    <scope>NUCLEOTIDE SEQUENCE [LARGE SCALE GENOMIC DNA]</scope>
    <source>
        <strain evidence="9 10">SA-279</strain>
    </source>
</reference>
<dbReference type="InterPro" id="IPR058624">
    <property type="entry name" value="MdtA-like_HH"/>
</dbReference>
<evidence type="ECO:0000259" key="7">
    <source>
        <dbReference type="Pfam" id="PF25944"/>
    </source>
</evidence>
<evidence type="ECO:0000256" key="1">
    <source>
        <dbReference type="ARBA" id="ARBA00004196"/>
    </source>
</evidence>
<dbReference type="Pfam" id="PF25967">
    <property type="entry name" value="RND-MFP_C"/>
    <property type="match status" value="1"/>
</dbReference>
<feature type="domain" description="Multidrug resistance protein MdtA-like alpha-helical hairpin" evidence="5">
    <location>
        <begin position="133"/>
        <end position="201"/>
    </location>
</feature>
<evidence type="ECO:0000259" key="5">
    <source>
        <dbReference type="Pfam" id="PF25876"/>
    </source>
</evidence>
<dbReference type="SUPFAM" id="SSF111369">
    <property type="entry name" value="HlyD-like secretion proteins"/>
    <property type="match status" value="1"/>
</dbReference>
<dbReference type="InterPro" id="IPR058626">
    <property type="entry name" value="MdtA-like_b-barrel"/>
</dbReference>
<dbReference type="GO" id="GO:0022857">
    <property type="term" value="F:transmembrane transporter activity"/>
    <property type="evidence" value="ECO:0007669"/>
    <property type="project" value="InterPro"/>
</dbReference>
<dbReference type="FunFam" id="2.40.420.20:FF:000001">
    <property type="entry name" value="Efflux RND transporter periplasmic adaptor subunit"/>
    <property type="match status" value="1"/>
</dbReference>
<dbReference type="Proteomes" id="UP000292781">
    <property type="component" value="Unassembled WGS sequence"/>
</dbReference>
<dbReference type="NCBIfam" id="TIGR01730">
    <property type="entry name" value="RND_mfp"/>
    <property type="match status" value="1"/>
</dbReference>
<evidence type="ECO:0000256" key="3">
    <source>
        <dbReference type="SAM" id="Coils"/>
    </source>
</evidence>
<feature type="compositionally biased region" description="Basic and acidic residues" evidence="4">
    <location>
        <begin position="411"/>
        <end position="420"/>
    </location>
</feature>
<evidence type="ECO:0000259" key="8">
    <source>
        <dbReference type="Pfam" id="PF25967"/>
    </source>
</evidence>
<feature type="domain" description="Multidrug resistance protein MdtA-like beta-barrel" evidence="7">
    <location>
        <begin position="238"/>
        <end position="327"/>
    </location>
</feature>
<dbReference type="GO" id="GO:0030313">
    <property type="term" value="C:cell envelope"/>
    <property type="evidence" value="ECO:0007669"/>
    <property type="project" value="UniProtKB-SubCell"/>
</dbReference>
<evidence type="ECO:0000256" key="4">
    <source>
        <dbReference type="SAM" id="MobiDB-lite"/>
    </source>
</evidence>
<keyword evidence="3" id="KW-0175">Coiled coil</keyword>
<comment type="caution">
    <text evidence="9">The sequence shown here is derived from an EMBL/GenBank/DDBJ whole genome shotgun (WGS) entry which is preliminary data.</text>
</comment>
<proteinExistence type="inferred from homology"/>
<feature type="compositionally biased region" description="Polar residues" evidence="4">
    <location>
        <begin position="422"/>
        <end position="431"/>
    </location>
</feature>
<dbReference type="OrthoDB" id="9800613at2"/>
<evidence type="ECO:0000313" key="10">
    <source>
        <dbReference type="Proteomes" id="UP000292781"/>
    </source>
</evidence>
<dbReference type="Gene3D" id="1.10.287.470">
    <property type="entry name" value="Helix hairpin bin"/>
    <property type="match status" value="1"/>
</dbReference>
<sequence length="444" mass="46980">MFVPEFLESVVKTSRCDRPGHDADRGAPPLRRGRVVLGGVFGLVLALSGPVQAQPGPVPQGAPRVEVGVVRLHPQSVAITAELPGRTTASLTAEVRPQVSGIVRERLFKEGGEVAAGDLLYQIDPASYKAAFDSAVATLQKARAAVPSAETKVERYQTLIRQNAVAKQDLDDAAATLAQAQAAVAVAEADLATARINLDYTSVRAPIGGRIDKSSLTPGALVTAGQTTVLTTIRTIDPINVDIIQSSRRLLDLTTAIAAGKVRIAGDNVRVKLKLENGAIYAQTGTLAFAEANVNQTTGTYTLRAQFPNPERLLLPGTYVRAIVEEGIAENSFLVPQRAVGHNSKGQATALFVDKDDKVQERVLQVADAIGNSWRVQEGIADDDRVIVEGSQRARPGSVVRTVEVVIDDRTGEVVQRKEGASTGQSTTDVATSDGRPRPTAGAN</sequence>
<organism evidence="9 10">
    <name type="scientific">Siculibacillus lacustris</name>
    <dbReference type="NCBI Taxonomy" id="1549641"/>
    <lineage>
        <taxon>Bacteria</taxon>
        <taxon>Pseudomonadati</taxon>
        <taxon>Pseudomonadota</taxon>
        <taxon>Alphaproteobacteria</taxon>
        <taxon>Hyphomicrobiales</taxon>
        <taxon>Ancalomicrobiaceae</taxon>
        <taxon>Siculibacillus</taxon>
    </lineage>
</organism>
<evidence type="ECO:0000313" key="9">
    <source>
        <dbReference type="EMBL" id="TBW40280.1"/>
    </source>
</evidence>
<feature type="region of interest" description="Disordered" evidence="4">
    <location>
        <begin position="411"/>
        <end position="444"/>
    </location>
</feature>
<feature type="domain" description="Multidrug resistance protein MdtA-like barrel-sandwich hybrid" evidence="6">
    <location>
        <begin position="92"/>
        <end position="233"/>
    </location>
</feature>
<protein>
    <submittedName>
        <fullName evidence="9">Efflux RND transporter periplasmic adaptor subunit</fullName>
    </submittedName>
</protein>
<dbReference type="EMBL" id="SJFN01000004">
    <property type="protein sequence ID" value="TBW40280.1"/>
    <property type="molecule type" value="Genomic_DNA"/>
</dbReference>
<dbReference type="Gene3D" id="2.40.50.100">
    <property type="match status" value="1"/>
</dbReference>
<dbReference type="Pfam" id="PF25876">
    <property type="entry name" value="HH_MFP_RND"/>
    <property type="match status" value="1"/>
</dbReference>
<evidence type="ECO:0000256" key="2">
    <source>
        <dbReference type="ARBA" id="ARBA00009477"/>
    </source>
</evidence>
<dbReference type="Pfam" id="PF25944">
    <property type="entry name" value="Beta-barrel_RND"/>
    <property type="match status" value="1"/>
</dbReference>
<dbReference type="Gene3D" id="2.40.30.170">
    <property type="match status" value="1"/>
</dbReference>
<dbReference type="GO" id="GO:0005886">
    <property type="term" value="C:plasma membrane"/>
    <property type="evidence" value="ECO:0007669"/>
    <property type="project" value="TreeGrafter"/>
</dbReference>
<dbReference type="PANTHER" id="PTHR30158:SF3">
    <property type="entry name" value="MULTIDRUG EFFLUX PUMP SUBUNIT ACRA-RELATED"/>
    <property type="match status" value="1"/>
</dbReference>
<dbReference type="InterPro" id="IPR058625">
    <property type="entry name" value="MdtA-like_BSH"/>
</dbReference>
<evidence type="ECO:0000259" key="6">
    <source>
        <dbReference type="Pfam" id="PF25917"/>
    </source>
</evidence>
<dbReference type="AlphaFoldDB" id="A0A4Q9VVS6"/>
<feature type="domain" description="Multidrug resistance protein MdtA-like C-terminal permuted SH3" evidence="8">
    <location>
        <begin position="331"/>
        <end position="393"/>
    </location>
</feature>
<feature type="coiled-coil region" evidence="3">
    <location>
        <begin position="163"/>
        <end position="197"/>
    </location>
</feature>
<dbReference type="Gene3D" id="2.40.420.20">
    <property type="match status" value="1"/>
</dbReference>
<dbReference type="InterPro" id="IPR006143">
    <property type="entry name" value="RND_pump_MFP"/>
</dbReference>
<dbReference type="PANTHER" id="PTHR30158">
    <property type="entry name" value="ACRA/E-RELATED COMPONENT OF DRUG EFFLUX TRANSPORTER"/>
    <property type="match status" value="1"/>
</dbReference>
<comment type="similarity">
    <text evidence="2">Belongs to the membrane fusion protein (MFP) (TC 8.A.1) family.</text>
</comment>
<dbReference type="InterPro" id="IPR058627">
    <property type="entry name" value="MdtA-like_C"/>
</dbReference>
<dbReference type="Pfam" id="PF25917">
    <property type="entry name" value="BSH_RND"/>
    <property type="match status" value="1"/>
</dbReference>
<keyword evidence="10" id="KW-1185">Reference proteome</keyword>